<gene>
    <name evidence="9" type="ORF">CTOB1V02_LOCUS15563</name>
</gene>
<dbReference type="InterPro" id="IPR039261">
    <property type="entry name" value="FNR_nucleotide-bd"/>
</dbReference>
<evidence type="ECO:0000256" key="4">
    <source>
        <dbReference type="ARBA" id="ARBA00022723"/>
    </source>
</evidence>
<dbReference type="InterPro" id="IPR001041">
    <property type="entry name" value="2Fe-2S_ferredoxin-type"/>
</dbReference>
<evidence type="ECO:0000256" key="8">
    <source>
        <dbReference type="ARBA" id="ARBA00034078"/>
    </source>
</evidence>
<accession>A0A7R8WYU8</accession>
<keyword evidence="3" id="KW-0001">2Fe-2S</keyword>
<dbReference type="Gene3D" id="3.10.20.30">
    <property type="match status" value="1"/>
</dbReference>
<proteinExistence type="inferred from homology"/>
<name>A0A7R8WYU8_9CRUS</name>
<sequence>MINREKLDRILAEKVKLDELDEAIICGPEPMMIGVANGLYQNGMDKSKIKFELFAPPSQPLFEEVAEVAKQEPEVEKAGSISVGDSYKIKITLDDEVIEKELVKTDGTLIDQLIDADIDAPYSCKGGVCSSCIAKVTVGEVEFNTAKNFVLTDEEMDNGFVLCCQSKPKSAYIEIDFDDAP</sequence>
<reference evidence="9" key="1">
    <citation type="submission" date="2020-11" db="EMBL/GenBank/DDBJ databases">
        <authorList>
            <person name="Tran Van P."/>
        </authorList>
    </citation>
    <scope>NUCLEOTIDE SEQUENCE</scope>
</reference>
<dbReference type="GO" id="GO:0051537">
    <property type="term" value="F:2 iron, 2 sulfur cluster binding"/>
    <property type="evidence" value="ECO:0007669"/>
    <property type="project" value="UniProtKB-KW"/>
</dbReference>
<dbReference type="InterPro" id="IPR012675">
    <property type="entry name" value="Beta-grasp_dom_sf"/>
</dbReference>
<comment type="similarity">
    <text evidence="1">Belongs to the 2Fe2S plant-type ferredoxin family.</text>
</comment>
<dbReference type="InterPro" id="IPR036010">
    <property type="entry name" value="2Fe-2S_ferredoxin-like_sf"/>
</dbReference>
<protein>
    <submittedName>
        <fullName evidence="9">Uncharacterized protein</fullName>
    </submittedName>
</protein>
<dbReference type="AlphaFoldDB" id="A0A7R8WYU8"/>
<dbReference type="PROSITE" id="PS00197">
    <property type="entry name" value="2FE2S_FER_1"/>
    <property type="match status" value="1"/>
</dbReference>
<evidence type="ECO:0000256" key="7">
    <source>
        <dbReference type="ARBA" id="ARBA00023014"/>
    </source>
</evidence>
<dbReference type="SUPFAM" id="SSF54292">
    <property type="entry name" value="2Fe-2S ferredoxin-like"/>
    <property type="match status" value="1"/>
</dbReference>
<evidence type="ECO:0000256" key="2">
    <source>
        <dbReference type="ARBA" id="ARBA00022448"/>
    </source>
</evidence>
<evidence type="ECO:0000313" key="9">
    <source>
        <dbReference type="EMBL" id="CAD7237748.1"/>
    </source>
</evidence>
<keyword evidence="4" id="KW-0479">Metal-binding</keyword>
<dbReference type="InterPro" id="IPR006058">
    <property type="entry name" value="2Fe2S_fd_BS"/>
</dbReference>
<organism evidence="9">
    <name type="scientific">Cyprideis torosa</name>
    <dbReference type="NCBI Taxonomy" id="163714"/>
    <lineage>
        <taxon>Eukaryota</taxon>
        <taxon>Metazoa</taxon>
        <taxon>Ecdysozoa</taxon>
        <taxon>Arthropoda</taxon>
        <taxon>Crustacea</taxon>
        <taxon>Oligostraca</taxon>
        <taxon>Ostracoda</taxon>
        <taxon>Podocopa</taxon>
        <taxon>Podocopida</taxon>
        <taxon>Cytherocopina</taxon>
        <taxon>Cytheroidea</taxon>
        <taxon>Cytherideidae</taxon>
        <taxon>Cyprideis</taxon>
    </lineage>
</organism>
<keyword evidence="6" id="KW-0408">Iron</keyword>
<dbReference type="CDD" id="cd00207">
    <property type="entry name" value="fer2"/>
    <property type="match status" value="1"/>
</dbReference>
<dbReference type="OrthoDB" id="432299at2759"/>
<dbReference type="PANTHER" id="PTHR43112">
    <property type="entry name" value="FERREDOXIN"/>
    <property type="match status" value="1"/>
</dbReference>
<evidence type="ECO:0000256" key="6">
    <source>
        <dbReference type="ARBA" id="ARBA00023004"/>
    </source>
</evidence>
<evidence type="ECO:0000256" key="5">
    <source>
        <dbReference type="ARBA" id="ARBA00022982"/>
    </source>
</evidence>
<keyword evidence="7" id="KW-0411">Iron-sulfur</keyword>
<keyword evidence="5" id="KW-0249">Electron transport</keyword>
<dbReference type="GO" id="GO:0046872">
    <property type="term" value="F:metal ion binding"/>
    <property type="evidence" value="ECO:0007669"/>
    <property type="project" value="UniProtKB-KW"/>
</dbReference>
<dbReference type="PROSITE" id="PS51085">
    <property type="entry name" value="2FE2S_FER_2"/>
    <property type="match status" value="1"/>
</dbReference>
<dbReference type="EMBL" id="OB691509">
    <property type="protein sequence ID" value="CAD7237748.1"/>
    <property type="molecule type" value="Genomic_DNA"/>
</dbReference>
<keyword evidence="2" id="KW-0813">Transport</keyword>
<dbReference type="PANTHER" id="PTHR43112:SF3">
    <property type="entry name" value="FERREDOXIN-2, CHLOROPLASTIC"/>
    <property type="match status" value="1"/>
</dbReference>
<evidence type="ECO:0000256" key="1">
    <source>
        <dbReference type="ARBA" id="ARBA00007874"/>
    </source>
</evidence>
<comment type="cofactor">
    <cofactor evidence="8">
        <name>[2Fe-2S] cluster</name>
        <dbReference type="ChEBI" id="CHEBI:190135"/>
    </cofactor>
</comment>
<dbReference type="Pfam" id="PF00111">
    <property type="entry name" value="Fer2"/>
    <property type="match status" value="1"/>
</dbReference>
<dbReference type="Gene3D" id="3.40.50.80">
    <property type="entry name" value="Nucleotide-binding domain of ferredoxin-NADP reductase (FNR) module"/>
    <property type="match status" value="1"/>
</dbReference>
<dbReference type="SUPFAM" id="SSF52343">
    <property type="entry name" value="Ferredoxin reductase-like, C-terminal NADP-linked domain"/>
    <property type="match status" value="1"/>
</dbReference>
<evidence type="ECO:0000256" key="3">
    <source>
        <dbReference type="ARBA" id="ARBA00022714"/>
    </source>
</evidence>